<feature type="signal peptide" evidence="1">
    <location>
        <begin position="1"/>
        <end position="18"/>
    </location>
</feature>
<evidence type="ECO:0000313" key="4">
    <source>
        <dbReference type="Proteomes" id="UP000286806"/>
    </source>
</evidence>
<dbReference type="Gene3D" id="3.40.30.10">
    <property type="entry name" value="Glutaredoxin"/>
    <property type="match status" value="1"/>
</dbReference>
<dbReference type="SUPFAM" id="SSF52833">
    <property type="entry name" value="Thioredoxin-like"/>
    <property type="match status" value="1"/>
</dbReference>
<keyword evidence="4" id="KW-1185">Reference proteome</keyword>
<sequence>MLRVLGLALLLFATTAIAEVRDVQTYFFQPKLGDFKSELQTARKEGKTGVLIMFQMADCPFCERMKSTVLNQSAVQDYYRKHFLVFEMDVKGDTPMVDFKGVDTTEKDFALKNRARATPTFLFFDTHGDLITRYIGVTKDANEFLLLGRYVVDGVYKDKPFAAYKQQAQQ</sequence>
<name>A0A401JEH2_9PROT</name>
<keyword evidence="1" id="KW-0732">Signal</keyword>
<evidence type="ECO:0000256" key="1">
    <source>
        <dbReference type="SAM" id="SignalP"/>
    </source>
</evidence>
<gene>
    <name evidence="3" type="ORF">SFMTTN_1830</name>
</gene>
<dbReference type="AlphaFoldDB" id="A0A401JEH2"/>
<reference evidence="3 4" key="1">
    <citation type="journal article" date="2019" name="Front. Microbiol.">
        <title>Genomes of Neutrophilic Sulfur-Oxidizing Chemolithoautotrophs Representing 9 Proteobacterial Species From 8 Genera.</title>
        <authorList>
            <person name="Watanabe T."/>
            <person name="Kojima H."/>
            <person name="Umezawa K."/>
            <person name="Hori C."/>
            <person name="Takasuka T.E."/>
            <person name="Kato Y."/>
            <person name="Fukui M."/>
        </authorList>
    </citation>
    <scope>NUCLEOTIDE SEQUENCE [LARGE SCALE GENOMIC DNA]</scope>
    <source>
        <strain evidence="3 4">TTN</strain>
    </source>
</reference>
<dbReference type="OrthoDB" id="9811036at2"/>
<dbReference type="InterPro" id="IPR012336">
    <property type="entry name" value="Thioredoxin-like_fold"/>
</dbReference>
<evidence type="ECO:0000313" key="3">
    <source>
        <dbReference type="EMBL" id="GBL46018.1"/>
    </source>
</evidence>
<accession>A0A401JEH2</accession>
<organism evidence="3 4">
    <name type="scientific">Sulfuriferula multivorans</name>
    <dbReference type="NCBI Taxonomy" id="1559896"/>
    <lineage>
        <taxon>Bacteria</taxon>
        <taxon>Pseudomonadati</taxon>
        <taxon>Pseudomonadota</taxon>
        <taxon>Betaproteobacteria</taxon>
        <taxon>Nitrosomonadales</taxon>
        <taxon>Sulfuricellaceae</taxon>
        <taxon>Sulfuriferula</taxon>
    </lineage>
</organism>
<proteinExistence type="predicted"/>
<dbReference type="Proteomes" id="UP000286806">
    <property type="component" value="Unassembled WGS sequence"/>
</dbReference>
<feature type="domain" description="Thioredoxin-like fold" evidence="2">
    <location>
        <begin position="44"/>
        <end position="144"/>
    </location>
</feature>
<feature type="chain" id="PRO_5019277817" description="Thioredoxin-like fold domain-containing protein" evidence="1">
    <location>
        <begin position="19"/>
        <end position="170"/>
    </location>
</feature>
<dbReference type="InterPro" id="IPR036249">
    <property type="entry name" value="Thioredoxin-like_sf"/>
</dbReference>
<dbReference type="RefSeq" id="WP_124704813.1">
    <property type="nucleotide sequence ID" value="NZ_BGOW01000015.1"/>
</dbReference>
<dbReference type="EMBL" id="BGOW01000015">
    <property type="protein sequence ID" value="GBL46018.1"/>
    <property type="molecule type" value="Genomic_DNA"/>
</dbReference>
<dbReference type="InterPro" id="IPR041737">
    <property type="entry name" value="SoxW"/>
</dbReference>
<dbReference type="CDD" id="cd02951">
    <property type="entry name" value="SoxW"/>
    <property type="match status" value="1"/>
</dbReference>
<protein>
    <recommendedName>
        <fullName evidence="2">Thioredoxin-like fold domain-containing protein</fullName>
    </recommendedName>
</protein>
<comment type="caution">
    <text evidence="3">The sequence shown here is derived from an EMBL/GenBank/DDBJ whole genome shotgun (WGS) entry which is preliminary data.</text>
</comment>
<evidence type="ECO:0000259" key="2">
    <source>
        <dbReference type="Pfam" id="PF13098"/>
    </source>
</evidence>
<dbReference type="Pfam" id="PF13098">
    <property type="entry name" value="Thioredoxin_2"/>
    <property type="match status" value="1"/>
</dbReference>